<sequence length="114" mass="12042">MVREALHLLAEGVCDAETIDVVVRCGFGLRLASVGPMENADYIGLDLTRSILRNLAPHLAGGTDFPVLDRLLAGGRRGGASGGGLLDWPAERVAEVARRLDAGIRRNLAARTPA</sequence>
<evidence type="ECO:0000313" key="3">
    <source>
        <dbReference type="EMBL" id="MFC7615456.1"/>
    </source>
</evidence>
<organism evidence="3 4">
    <name type="scientific">Actinokineospora soli</name>
    <dbReference type="NCBI Taxonomy" id="1048753"/>
    <lineage>
        <taxon>Bacteria</taxon>
        <taxon>Bacillati</taxon>
        <taxon>Actinomycetota</taxon>
        <taxon>Actinomycetes</taxon>
        <taxon>Pseudonocardiales</taxon>
        <taxon>Pseudonocardiaceae</taxon>
        <taxon>Actinokineospora</taxon>
    </lineage>
</organism>
<dbReference type="Proteomes" id="UP001596512">
    <property type="component" value="Unassembled WGS sequence"/>
</dbReference>
<accession>A0ABW2TRN3</accession>
<reference evidence="4" key="1">
    <citation type="journal article" date="2019" name="Int. J. Syst. Evol. Microbiol.">
        <title>The Global Catalogue of Microorganisms (GCM) 10K type strain sequencing project: providing services to taxonomists for standard genome sequencing and annotation.</title>
        <authorList>
            <consortium name="The Broad Institute Genomics Platform"/>
            <consortium name="The Broad Institute Genome Sequencing Center for Infectious Disease"/>
            <person name="Wu L."/>
            <person name="Ma J."/>
        </authorList>
    </citation>
    <scope>NUCLEOTIDE SEQUENCE [LARGE SCALE GENOMIC DNA]</scope>
    <source>
        <strain evidence="4">JCM 17695</strain>
    </source>
</reference>
<dbReference type="InterPro" id="IPR013328">
    <property type="entry name" value="6PGD_dom2"/>
</dbReference>
<keyword evidence="4" id="KW-1185">Reference proteome</keyword>
<gene>
    <name evidence="3" type="ORF">ACFQV2_20100</name>
</gene>
<dbReference type="Pfam" id="PF00725">
    <property type="entry name" value="3HCDH"/>
    <property type="match status" value="1"/>
</dbReference>
<name>A0ABW2TRN3_9PSEU</name>
<comment type="caution">
    <text evidence="3">The sequence shown here is derived from an EMBL/GenBank/DDBJ whole genome shotgun (WGS) entry which is preliminary data.</text>
</comment>
<feature type="domain" description="3-hydroxyacyl-CoA dehydrogenase C-terminal" evidence="2">
    <location>
        <begin position="1"/>
        <end position="88"/>
    </location>
</feature>
<evidence type="ECO:0000259" key="2">
    <source>
        <dbReference type="Pfam" id="PF00725"/>
    </source>
</evidence>
<evidence type="ECO:0000256" key="1">
    <source>
        <dbReference type="ARBA" id="ARBA00005086"/>
    </source>
</evidence>
<dbReference type="Gene3D" id="1.10.1040.10">
    <property type="entry name" value="N-(1-d-carboxylethyl)-l-norvaline Dehydrogenase, domain 2"/>
    <property type="match status" value="1"/>
</dbReference>
<dbReference type="SUPFAM" id="SSF48179">
    <property type="entry name" value="6-phosphogluconate dehydrogenase C-terminal domain-like"/>
    <property type="match status" value="1"/>
</dbReference>
<dbReference type="InterPro" id="IPR006108">
    <property type="entry name" value="3HC_DH_C"/>
</dbReference>
<proteinExistence type="predicted"/>
<evidence type="ECO:0000313" key="4">
    <source>
        <dbReference type="Proteomes" id="UP001596512"/>
    </source>
</evidence>
<dbReference type="InterPro" id="IPR008927">
    <property type="entry name" value="6-PGluconate_DH-like_C_sf"/>
</dbReference>
<protein>
    <submittedName>
        <fullName evidence="3">3-hydroxyacyl-CoA dehydrogenase family protein</fullName>
    </submittedName>
</protein>
<dbReference type="EMBL" id="JBHTEY010000004">
    <property type="protein sequence ID" value="MFC7615456.1"/>
    <property type="molecule type" value="Genomic_DNA"/>
</dbReference>
<comment type="pathway">
    <text evidence="1">Lipid metabolism; butanoate metabolism.</text>
</comment>